<sequence>MGTQLGHVYRQLTFKPKPLPPDIRLDGQTAIVTGASAGGLGFEATKELAAHGLAQLILAVRHIAAWIKNLEVTRAKTGHESNVQVNHLGTAHLSLLLPPILRATAAHTSRPARLTVVASEAHFWTLFSERHAPSILQRLDEESSFKPGDMERYNTSKLLNILWTRGLSSRVAAEKNGSSGTAAVTINAVNPGFCASTLEQGGHCLTDAACRHGDQQGAYISEQEVKAVSGFVTSVEGERAQKRLWDETIALFQELDPFLDLGNLLEA</sequence>
<dbReference type="GeneID" id="92074969"/>
<gene>
    <name evidence="4" type="ORF">PG986_005685</name>
</gene>
<dbReference type="RefSeq" id="XP_066701769.1">
    <property type="nucleotide sequence ID" value="XM_066841907.1"/>
</dbReference>
<dbReference type="Gene3D" id="3.40.50.720">
    <property type="entry name" value="NAD(P)-binding Rossmann-like Domain"/>
    <property type="match status" value="2"/>
</dbReference>
<protein>
    <submittedName>
        <fullName evidence="4">NAD(P)-binding protein</fullName>
    </submittedName>
</protein>
<dbReference type="Proteomes" id="UP001391051">
    <property type="component" value="Unassembled WGS sequence"/>
</dbReference>
<evidence type="ECO:0000256" key="1">
    <source>
        <dbReference type="ARBA" id="ARBA00006484"/>
    </source>
</evidence>
<evidence type="ECO:0000256" key="2">
    <source>
        <dbReference type="ARBA" id="ARBA00022857"/>
    </source>
</evidence>
<dbReference type="PANTHER" id="PTHR24320:SF252">
    <property type="entry name" value="DEHYDROGENASE_REDUCTASE FAMILY PROTEIN, PUTATIVE (AFU_ORTHOLOGUE AFUA_3G08550)-RELATED"/>
    <property type="match status" value="1"/>
</dbReference>
<keyword evidence="5" id="KW-1185">Reference proteome</keyword>
<comment type="similarity">
    <text evidence="1">Belongs to the short-chain dehydrogenases/reductases (SDR) family.</text>
</comment>
<proteinExistence type="inferred from homology"/>
<dbReference type="EMBL" id="JAQQWE010000004">
    <property type="protein sequence ID" value="KAK7956463.1"/>
    <property type="molecule type" value="Genomic_DNA"/>
</dbReference>
<organism evidence="4 5">
    <name type="scientific">Apiospora aurea</name>
    <dbReference type="NCBI Taxonomy" id="335848"/>
    <lineage>
        <taxon>Eukaryota</taxon>
        <taxon>Fungi</taxon>
        <taxon>Dikarya</taxon>
        <taxon>Ascomycota</taxon>
        <taxon>Pezizomycotina</taxon>
        <taxon>Sordariomycetes</taxon>
        <taxon>Xylariomycetidae</taxon>
        <taxon>Amphisphaeriales</taxon>
        <taxon>Apiosporaceae</taxon>
        <taxon>Apiospora</taxon>
    </lineage>
</organism>
<reference evidence="4 5" key="1">
    <citation type="submission" date="2023-01" db="EMBL/GenBank/DDBJ databases">
        <title>Analysis of 21 Apiospora genomes using comparative genomics revels a genus with tremendous synthesis potential of carbohydrate active enzymes and secondary metabolites.</title>
        <authorList>
            <person name="Sorensen T."/>
        </authorList>
    </citation>
    <scope>NUCLEOTIDE SEQUENCE [LARGE SCALE GENOMIC DNA]</scope>
    <source>
        <strain evidence="4 5">CBS 24483</strain>
    </source>
</reference>
<dbReference type="PANTHER" id="PTHR24320">
    <property type="entry name" value="RETINOL DEHYDROGENASE"/>
    <property type="match status" value="1"/>
</dbReference>
<dbReference type="InterPro" id="IPR036291">
    <property type="entry name" value="NAD(P)-bd_dom_sf"/>
</dbReference>
<evidence type="ECO:0000313" key="5">
    <source>
        <dbReference type="Proteomes" id="UP001391051"/>
    </source>
</evidence>
<evidence type="ECO:0000313" key="4">
    <source>
        <dbReference type="EMBL" id="KAK7956463.1"/>
    </source>
</evidence>
<name>A0ABR1QI99_9PEZI</name>
<accession>A0ABR1QI99</accession>
<keyword evidence="3" id="KW-0560">Oxidoreductase</keyword>
<keyword evidence="2" id="KW-0521">NADP</keyword>
<dbReference type="SUPFAM" id="SSF51735">
    <property type="entry name" value="NAD(P)-binding Rossmann-fold domains"/>
    <property type="match status" value="1"/>
</dbReference>
<evidence type="ECO:0000256" key="3">
    <source>
        <dbReference type="ARBA" id="ARBA00023002"/>
    </source>
</evidence>
<comment type="caution">
    <text evidence="4">The sequence shown here is derived from an EMBL/GenBank/DDBJ whole genome shotgun (WGS) entry which is preliminary data.</text>
</comment>